<sequence length="274" mass="29486">MFSGSGYRLIILVTAVLISVAYVVVYAARVKKNPKASLSYETDKALRAEYEAVGTTEKTFTKRQVWAGITTLCLFPCAICLILTMNLGFEAIGGLFLAIGIIAAVVAGKSAQQICNDINDGMRDLMVSALLCGVAASISVVMDKGLITDTIVFWLENMLASVPPAFTAIAVLWEQSIFNILIPGATALTILTMPILSPLGTLLDISQQTLVSANAWGGQLTDILFPTSGFFIATLAISKVDYFKWVRFYGPLFLILGVVASAALYVQQVFDITF</sequence>
<evidence type="ECO:0000313" key="8">
    <source>
        <dbReference type="Proteomes" id="UP000004956"/>
    </source>
</evidence>
<organism evidence="7 8">
    <name type="scientific">Sutterella parvirubra YIT 11816</name>
    <dbReference type="NCBI Taxonomy" id="762967"/>
    <lineage>
        <taxon>Bacteria</taxon>
        <taxon>Pseudomonadati</taxon>
        <taxon>Pseudomonadota</taxon>
        <taxon>Betaproteobacteria</taxon>
        <taxon>Burkholderiales</taxon>
        <taxon>Sutterellaceae</taxon>
        <taxon>Sutterella</taxon>
    </lineage>
</organism>
<keyword evidence="5 6" id="KW-0472">Membrane</keyword>
<evidence type="ECO:0000256" key="1">
    <source>
        <dbReference type="ARBA" id="ARBA00004651"/>
    </source>
</evidence>
<accession>H3KDT7</accession>
<dbReference type="HOGENOM" id="CLU_035307_3_0_4"/>
<dbReference type="Proteomes" id="UP000004956">
    <property type="component" value="Unassembled WGS sequence"/>
</dbReference>
<dbReference type="EMBL" id="AFBQ01000121">
    <property type="protein sequence ID" value="EHY31721.1"/>
    <property type="molecule type" value="Genomic_DNA"/>
</dbReference>
<evidence type="ECO:0000256" key="6">
    <source>
        <dbReference type="SAM" id="Phobius"/>
    </source>
</evidence>
<feature type="transmembrane region" description="Helical" evidence="6">
    <location>
        <begin position="154"/>
        <end position="173"/>
    </location>
</feature>
<protein>
    <submittedName>
        <fullName evidence="7">C4-dicarboxylate anaerobic carrier</fullName>
    </submittedName>
</protein>
<feature type="transmembrane region" description="Helical" evidence="6">
    <location>
        <begin position="6"/>
        <end position="28"/>
    </location>
</feature>
<feature type="transmembrane region" description="Helical" evidence="6">
    <location>
        <begin position="65"/>
        <end position="85"/>
    </location>
</feature>
<comment type="caution">
    <text evidence="7">The sequence shown here is derived from an EMBL/GenBank/DDBJ whole genome shotgun (WGS) entry which is preliminary data.</text>
</comment>
<feature type="transmembrane region" description="Helical" evidence="6">
    <location>
        <begin position="252"/>
        <end position="270"/>
    </location>
</feature>
<dbReference type="AlphaFoldDB" id="H3KDT7"/>
<reference evidence="7 8" key="1">
    <citation type="submission" date="2011-11" db="EMBL/GenBank/DDBJ databases">
        <authorList>
            <person name="Weinstock G."/>
            <person name="Sodergren E."/>
            <person name="Clifton S."/>
            <person name="Fulton L."/>
            <person name="Fulton B."/>
            <person name="Courtney L."/>
            <person name="Fronick C."/>
            <person name="Harrison M."/>
            <person name="Strong C."/>
            <person name="Farmer C."/>
            <person name="Delahaunty K."/>
            <person name="Markovic C."/>
            <person name="Hall O."/>
            <person name="Minx P."/>
            <person name="Tomlinson C."/>
            <person name="Mitreva M."/>
            <person name="Hou S."/>
            <person name="Chen J."/>
            <person name="Wollam A."/>
            <person name="Pepin K.H."/>
            <person name="Johnson M."/>
            <person name="Bhonagiri V."/>
            <person name="Zhang X."/>
            <person name="Suruliraj S."/>
            <person name="Warren W."/>
            <person name="Chinwalla A."/>
            <person name="Mardis E.R."/>
            <person name="Wilson R.K."/>
        </authorList>
    </citation>
    <scope>NUCLEOTIDE SEQUENCE [LARGE SCALE GENOMIC DNA]</scope>
    <source>
        <strain evidence="7 8">YIT 11816</strain>
    </source>
</reference>
<keyword evidence="4 6" id="KW-1133">Transmembrane helix</keyword>
<evidence type="ECO:0000256" key="4">
    <source>
        <dbReference type="ARBA" id="ARBA00022989"/>
    </source>
</evidence>
<dbReference type="InterPro" id="IPR018385">
    <property type="entry name" value="C4_dicarb_anaerob_car-like"/>
</dbReference>
<dbReference type="STRING" id="762967.HMPREF9440_00898"/>
<dbReference type="GO" id="GO:0005886">
    <property type="term" value="C:plasma membrane"/>
    <property type="evidence" value="ECO:0007669"/>
    <property type="project" value="UniProtKB-SubCell"/>
</dbReference>
<comment type="subcellular location">
    <subcellularLocation>
        <location evidence="1">Cell membrane</location>
        <topology evidence="1">Multi-pass membrane protein</topology>
    </subcellularLocation>
</comment>
<proteinExistence type="predicted"/>
<feature type="transmembrane region" description="Helical" evidence="6">
    <location>
        <begin position="123"/>
        <end position="142"/>
    </location>
</feature>
<gene>
    <name evidence="7" type="ORF">HMPREF9440_00898</name>
</gene>
<dbReference type="PATRIC" id="fig|762967.3.peg.715"/>
<evidence type="ECO:0000256" key="2">
    <source>
        <dbReference type="ARBA" id="ARBA00022475"/>
    </source>
</evidence>
<feature type="transmembrane region" description="Helical" evidence="6">
    <location>
        <begin position="180"/>
        <end position="203"/>
    </location>
</feature>
<keyword evidence="8" id="KW-1185">Reference proteome</keyword>
<evidence type="ECO:0000256" key="3">
    <source>
        <dbReference type="ARBA" id="ARBA00022692"/>
    </source>
</evidence>
<feature type="transmembrane region" description="Helical" evidence="6">
    <location>
        <begin position="91"/>
        <end position="111"/>
    </location>
</feature>
<evidence type="ECO:0000256" key="5">
    <source>
        <dbReference type="ARBA" id="ARBA00023136"/>
    </source>
</evidence>
<keyword evidence="2" id="KW-1003">Cell membrane</keyword>
<keyword evidence="3 6" id="KW-0812">Transmembrane</keyword>
<dbReference type="Pfam" id="PF03606">
    <property type="entry name" value="DcuC"/>
    <property type="match status" value="1"/>
</dbReference>
<feature type="transmembrane region" description="Helical" evidence="6">
    <location>
        <begin position="223"/>
        <end position="240"/>
    </location>
</feature>
<evidence type="ECO:0000313" key="7">
    <source>
        <dbReference type="EMBL" id="EHY31721.1"/>
    </source>
</evidence>
<name>H3KDT7_9BURK</name>